<accession>A0A4C1XJH4</accession>
<reference evidence="1 2" key="1">
    <citation type="journal article" date="2019" name="Commun. Biol.">
        <title>The bagworm genome reveals a unique fibroin gene that provides high tensile strength.</title>
        <authorList>
            <person name="Kono N."/>
            <person name="Nakamura H."/>
            <person name="Ohtoshi R."/>
            <person name="Tomita M."/>
            <person name="Numata K."/>
            <person name="Arakawa K."/>
        </authorList>
    </citation>
    <scope>NUCLEOTIDE SEQUENCE [LARGE SCALE GENOMIC DNA]</scope>
</reference>
<dbReference type="EMBL" id="BGZK01000846">
    <property type="protein sequence ID" value="GBP62654.1"/>
    <property type="molecule type" value="Genomic_DNA"/>
</dbReference>
<organism evidence="1 2">
    <name type="scientific">Eumeta variegata</name>
    <name type="common">Bagworm moth</name>
    <name type="synonym">Eumeta japonica</name>
    <dbReference type="NCBI Taxonomy" id="151549"/>
    <lineage>
        <taxon>Eukaryota</taxon>
        <taxon>Metazoa</taxon>
        <taxon>Ecdysozoa</taxon>
        <taxon>Arthropoda</taxon>
        <taxon>Hexapoda</taxon>
        <taxon>Insecta</taxon>
        <taxon>Pterygota</taxon>
        <taxon>Neoptera</taxon>
        <taxon>Endopterygota</taxon>
        <taxon>Lepidoptera</taxon>
        <taxon>Glossata</taxon>
        <taxon>Ditrysia</taxon>
        <taxon>Tineoidea</taxon>
        <taxon>Psychidae</taxon>
        <taxon>Oiketicinae</taxon>
        <taxon>Eumeta</taxon>
    </lineage>
</organism>
<gene>
    <name evidence="1" type="ORF">EVAR_51900_1</name>
</gene>
<keyword evidence="2" id="KW-1185">Reference proteome</keyword>
<protein>
    <submittedName>
        <fullName evidence="1">Uncharacterized protein</fullName>
    </submittedName>
</protein>
<evidence type="ECO:0000313" key="2">
    <source>
        <dbReference type="Proteomes" id="UP000299102"/>
    </source>
</evidence>
<comment type="caution">
    <text evidence="1">The sequence shown here is derived from an EMBL/GenBank/DDBJ whole genome shotgun (WGS) entry which is preliminary data.</text>
</comment>
<name>A0A4C1XJH4_EUMVA</name>
<proteinExistence type="predicted"/>
<dbReference type="Proteomes" id="UP000299102">
    <property type="component" value="Unassembled WGS sequence"/>
</dbReference>
<dbReference type="AlphaFoldDB" id="A0A4C1XJH4"/>
<sequence length="99" mass="11046">MDHTQIFYISYAYPMGRVGRLLQGHSRFKMLVVECGVEAKADTEEFLPEGDTGVLNVVGPVPYKMDQLISKLKTVGCIDSKGPDIRCEIRKGASKERII</sequence>
<evidence type="ECO:0000313" key="1">
    <source>
        <dbReference type="EMBL" id="GBP62654.1"/>
    </source>
</evidence>